<feature type="chain" id="PRO_5043976765" description="GDSL esterase/lipase" evidence="3">
    <location>
        <begin position="30"/>
        <end position="366"/>
    </location>
</feature>
<reference evidence="4 5" key="1">
    <citation type="submission" date="2024-04" db="EMBL/GenBank/DDBJ databases">
        <authorList>
            <person name="Fracassetti M."/>
        </authorList>
    </citation>
    <scope>NUCLEOTIDE SEQUENCE [LARGE SCALE GENOMIC DNA]</scope>
</reference>
<evidence type="ECO:0000313" key="5">
    <source>
        <dbReference type="Proteomes" id="UP001497516"/>
    </source>
</evidence>
<keyword evidence="2" id="KW-0325">Glycoprotein</keyword>
<dbReference type="GO" id="GO:0016788">
    <property type="term" value="F:hydrolase activity, acting on ester bonds"/>
    <property type="evidence" value="ECO:0007669"/>
    <property type="project" value="InterPro"/>
</dbReference>
<dbReference type="InterPro" id="IPR036514">
    <property type="entry name" value="SGNH_hydro_sf"/>
</dbReference>
<gene>
    <name evidence="4" type="ORF">LTRI10_LOCUS16275</name>
</gene>
<evidence type="ECO:0000256" key="3">
    <source>
        <dbReference type="SAM" id="SignalP"/>
    </source>
</evidence>
<proteinExistence type="inferred from homology"/>
<sequence length="366" mass="41236">MSLWFESRLATLSSLLLLIFLVHPHSCKAVDLKPCGFQAIYNFGDSLSDTGNAMAEHPSPHAWHYPLGMTIGRATGRACDGLLIIDHIAEATGLPFCNPYLNKSLDHSKGANFAVGGTGLLSKEERAEWNVNFVWSNDSLDVQLRWFDQHLNDNFKDEKARRDHLKSSLFVIGGGGNDYGAMGGSPLYDKLPYIEQKKLIMPVVVGALVDAVKKFISYGANKVIATGVYQGGCIGGCKVTDKGLHCWEPTNEFHKLHNEFLQRKLQELGKEYPDARFAYGDVWGGAQWIWDRYQSLGFVYPQKACCGDKDHMYCGMDGTPWCSNPNEHVFWDCPGHFTDKSYRYMYQQMIPRIVEELQCDDKKNEL</sequence>
<keyword evidence="5" id="KW-1185">Reference proteome</keyword>
<dbReference type="EMBL" id="OZ034816">
    <property type="protein sequence ID" value="CAL1374406.1"/>
    <property type="molecule type" value="Genomic_DNA"/>
</dbReference>
<dbReference type="Gene3D" id="3.40.50.1110">
    <property type="entry name" value="SGNH hydrolase"/>
    <property type="match status" value="1"/>
</dbReference>
<evidence type="ECO:0000256" key="2">
    <source>
        <dbReference type="ARBA" id="ARBA00023180"/>
    </source>
</evidence>
<dbReference type="Pfam" id="PF00657">
    <property type="entry name" value="Lipase_GDSL"/>
    <property type="match status" value="1"/>
</dbReference>
<feature type="signal peptide" evidence="3">
    <location>
        <begin position="1"/>
        <end position="29"/>
    </location>
</feature>
<dbReference type="InterPro" id="IPR001087">
    <property type="entry name" value="GDSL"/>
</dbReference>
<evidence type="ECO:0008006" key="6">
    <source>
        <dbReference type="Google" id="ProtNLM"/>
    </source>
</evidence>
<dbReference type="SUPFAM" id="SSF52266">
    <property type="entry name" value="SGNH hydrolase"/>
    <property type="match status" value="1"/>
</dbReference>
<protein>
    <recommendedName>
        <fullName evidence="6">GDSL esterase/lipase</fullName>
    </recommendedName>
</protein>
<keyword evidence="3" id="KW-0732">Signal</keyword>
<dbReference type="PANTHER" id="PTHR22835:SF675">
    <property type="entry name" value="ESTER HYDROLASE, PUTATIVE-RELATED"/>
    <property type="match status" value="1"/>
</dbReference>
<comment type="similarity">
    <text evidence="1">Belongs to the 'GDSL' lipolytic enzyme family.</text>
</comment>
<dbReference type="Proteomes" id="UP001497516">
    <property type="component" value="Chromosome 3"/>
</dbReference>
<accession>A0AAV2DKJ3</accession>
<dbReference type="AlphaFoldDB" id="A0AAV2DKJ3"/>
<dbReference type="PANTHER" id="PTHR22835">
    <property type="entry name" value="ZINC FINGER FYVE DOMAIN CONTAINING PROTEIN"/>
    <property type="match status" value="1"/>
</dbReference>
<name>A0AAV2DKJ3_9ROSI</name>
<organism evidence="4 5">
    <name type="scientific">Linum trigynum</name>
    <dbReference type="NCBI Taxonomy" id="586398"/>
    <lineage>
        <taxon>Eukaryota</taxon>
        <taxon>Viridiplantae</taxon>
        <taxon>Streptophyta</taxon>
        <taxon>Embryophyta</taxon>
        <taxon>Tracheophyta</taxon>
        <taxon>Spermatophyta</taxon>
        <taxon>Magnoliopsida</taxon>
        <taxon>eudicotyledons</taxon>
        <taxon>Gunneridae</taxon>
        <taxon>Pentapetalae</taxon>
        <taxon>rosids</taxon>
        <taxon>fabids</taxon>
        <taxon>Malpighiales</taxon>
        <taxon>Linaceae</taxon>
        <taxon>Linum</taxon>
    </lineage>
</organism>
<evidence type="ECO:0000313" key="4">
    <source>
        <dbReference type="EMBL" id="CAL1374406.1"/>
    </source>
</evidence>
<evidence type="ECO:0000256" key="1">
    <source>
        <dbReference type="ARBA" id="ARBA00008668"/>
    </source>
</evidence>